<sequence>MREGITSGFRPVAAHWSGSPQFVSGGRDRKSTTLPPCPGPGRGLPRKGFPGPGGRHHIPVTEGGNKR</sequence>
<reference evidence="2 4" key="1">
    <citation type="submission" date="2012-10" db="EMBL/GenBank/DDBJ databases">
        <title>Genome assembly of Amycolatopsis azurea DSM 43854.</title>
        <authorList>
            <person name="Khatri I."/>
            <person name="Kaur I."/>
            <person name="Subramanian S."/>
            <person name="Mayilraj S."/>
        </authorList>
    </citation>
    <scope>NUCLEOTIDE SEQUENCE [LARGE SCALE GENOMIC DNA]</scope>
    <source>
        <strain evidence="2 4">DSM 43854</strain>
    </source>
</reference>
<organism evidence="2 4">
    <name type="scientific">Amycolatopsis azurea DSM 43854</name>
    <dbReference type="NCBI Taxonomy" id="1238180"/>
    <lineage>
        <taxon>Bacteria</taxon>
        <taxon>Bacillati</taxon>
        <taxon>Actinomycetota</taxon>
        <taxon>Actinomycetes</taxon>
        <taxon>Pseudonocardiales</taxon>
        <taxon>Pseudonocardiaceae</taxon>
        <taxon>Amycolatopsis</taxon>
    </lineage>
</organism>
<evidence type="ECO:0000313" key="3">
    <source>
        <dbReference type="EMBL" id="OOC08601.1"/>
    </source>
</evidence>
<dbReference type="Proteomes" id="UP000014137">
    <property type="component" value="Unassembled WGS sequence"/>
</dbReference>
<feature type="region of interest" description="Disordered" evidence="1">
    <location>
        <begin position="1"/>
        <end position="67"/>
    </location>
</feature>
<keyword evidence="5" id="KW-1185">Reference proteome</keyword>
<dbReference type="EMBL" id="ANMG01000046">
    <property type="protein sequence ID" value="EMD25444.1"/>
    <property type="molecule type" value="Genomic_DNA"/>
</dbReference>
<evidence type="ECO:0000256" key="1">
    <source>
        <dbReference type="SAM" id="MobiDB-lite"/>
    </source>
</evidence>
<name>M2NSW3_9PSEU</name>
<accession>M2NSW3</accession>
<evidence type="ECO:0000313" key="4">
    <source>
        <dbReference type="Proteomes" id="UP000014137"/>
    </source>
</evidence>
<dbReference type="Proteomes" id="UP000188551">
    <property type="component" value="Unassembled WGS sequence"/>
</dbReference>
<evidence type="ECO:0000313" key="2">
    <source>
        <dbReference type="EMBL" id="EMD25444.1"/>
    </source>
</evidence>
<dbReference type="AlphaFoldDB" id="M2NSW3"/>
<dbReference type="PATRIC" id="fig|1238180.3.peg.4853"/>
<proteinExistence type="predicted"/>
<protein>
    <submittedName>
        <fullName evidence="2">Uncharacterized protein</fullName>
    </submittedName>
</protein>
<dbReference type="EMBL" id="MUXN01000001">
    <property type="protein sequence ID" value="OOC08601.1"/>
    <property type="molecule type" value="Genomic_DNA"/>
</dbReference>
<gene>
    <name evidence="3" type="ORF">B0293_01450</name>
    <name evidence="2" type="ORF">C791_4810</name>
</gene>
<reference evidence="3 5" key="2">
    <citation type="submission" date="2017-02" db="EMBL/GenBank/DDBJ databases">
        <title>Amycolatopsis azurea DSM 43854 draft genome.</title>
        <authorList>
            <person name="Mayilraj S."/>
        </authorList>
    </citation>
    <scope>NUCLEOTIDE SEQUENCE [LARGE SCALE GENOMIC DNA]</scope>
    <source>
        <strain evidence="3 5">DSM 43854</strain>
    </source>
</reference>
<comment type="caution">
    <text evidence="2">The sequence shown here is derived from an EMBL/GenBank/DDBJ whole genome shotgun (WGS) entry which is preliminary data.</text>
</comment>
<evidence type="ECO:0000313" key="5">
    <source>
        <dbReference type="Proteomes" id="UP000188551"/>
    </source>
</evidence>